<protein>
    <submittedName>
        <fullName evidence="1">Uncharacterized protein</fullName>
    </submittedName>
</protein>
<name>A0A9D4L5T2_DREPO</name>
<dbReference type="Proteomes" id="UP000828390">
    <property type="component" value="Unassembled WGS sequence"/>
</dbReference>
<dbReference type="EMBL" id="JAIWYP010000003">
    <property type="protein sequence ID" value="KAH3852111.1"/>
    <property type="molecule type" value="Genomic_DNA"/>
</dbReference>
<dbReference type="AlphaFoldDB" id="A0A9D4L5T2"/>
<evidence type="ECO:0000313" key="2">
    <source>
        <dbReference type="Proteomes" id="UP000828390"/>
    </source>
</evidence>
<accession>A0A9D4L5T2</accession>
<reference evidence="1" key="1">
    <citation type="journal article" date="2019" name="bioRxiv">
        <title>The Genome of the Zebra Mussel, Dreissena polymorpha: A Resource for Invasive Species Research.</title>
        <authorList>
            <person name="McCartney M.A."/>
            <person name="Auch B."/>
            <person name="Kono T."/>
            <person name="Mallez S."/>
            <person name="Zhang Y."/>
            <person name="Obille A."/>
            <person name="Becker A."/>
            <person name="Abrahante J.E."/>
            <person name="Garbe J."/>
            <person name="Badalamenti J.P."/>
            <person name="Herman A."/>
            <person name="Mangelson H."/>
            <person name="Liachko I."/>
            <person name="Sullivan S."/>
            <person name="Sone E.D."/>
            <person name="Koren S."/>
            <person name="Silverstein K.A.T."/>
            <person name="Beckman K.B."/>
            <person name="Gohl D.M."/>
        </authorList>
    </citation>
    <scope>NUCLEOTIDE SEQUENCE</scope>
    <source>
        <strain evidence="1">Duluth1</strain>
        <tissue evidence="1">Whole animal</tissue>
    </source>
</reference>
<reference evidence="1" key="2">
    <citation type="submission" date="2020-11" db="EMBL/GenBank/DDBJ databases">
        <authorList>
            <person name="McCartney M.A."/>
            <person name="Auch B."/>
            <person name="Kono T."/>
            <person name="Mallez S."/>
            <person name="Becker A."/>
            <person name="Gohl D.M."/>
            <person name="Silverstein K.A.T."/>
            <person name="Koren S."/>
            <person name="Bechman K.B."/>
            <person name="Herman A."/>
            <person name="Abrahante J.E."/>
            <person name="Garbe J."/>
        </authorList>
    </citation>
    <scope>NUCLEOTIDE SEQUENCE</scope>
    <source>
        <strain evidence="1">Duluth1</strain>
        <tissue evidence="1">Whole animal</tissue>
    </source>
</reference>
<comment type="caution">
    <text evidence="1">The sequence shown here is derived from an EMBL/GenBank/DDBJ whole genome shotgun (WGS) entry which is preliminary data.</text>
</comment>
<sequence length="87" mass="10003">MNHKNSNKVNIASACFAQVIVPFKRVRRRINVIYKDGYRTVQSITIHVAHSTSSRLADSDPGKNVFYFDAVSWGSIKRFQNFVPWES</sequence>
<organism evidence="1 2">
    <name type="scientific">Dreissena polymorpha</name>
    <name type="common">Zebra mussel</name>
    <name type="synonym">Mytilus polymorpha</name>
    <dbReference type="NCBI Taxonomy" id="45954"/>
    <lineage>
        <taxon>Eukaryota</taxon>
        <taxon>Metazoa</taxon>
        <taxon>Spiralia</taxon>
        <taxon>Lophotrochozoa</taxon>
        <taxon>Mollusca</taxon>
        <taxon>Bivalvia</taxon>
        <taxon>Autobranchia</taxon>
        <taxon>Heteroconchia</taxon>
        <taxon>Euheterodonta</taxon>
        <taxon>Imparidentia</taxon>
        <taxon>Neoheterodontei</taxon>
        <taxon>Myida</taxon>
        <taxon>Dreissenoidea</taxon>
        <taxon>Dreissenidae</taxon>
        <taxon>Dreissena</taxon>
    </lineage>
</organism>
<evidence type="ECO:0000313" key="1">
    <source>
        <dbReference type="EMBL" id="KAH3852111.1"/>
    </source>
</evidence>
<gene>
    <name evidence="1" type="ORF">DPMN_094608</name>
</gene>
<keyword evidence="2" id="KW-1185">Reference proteome</keyword>
<proteinExistence type="predicted"/>